<sequence>MSLHDQVLSVTGRTLLFAGIALAPLAFSQTPSSPPVPPTGQAPVRVRPPRIVRPGVATEGVSRSMADIQTEAVLPVEGSPDWAVVTKDSVWITSARSNHVVQLLAATNKVGLIVDVQRPCSGLADGFGSIWIPSCGGHSVIRVDPTTGKTVAEITRDPANSEGGITVGAGSVWMVTKPSALVRIDPKTNAVVATIQLPSGSENPLFSDGFLWVSSFEHDQLLKVDPASEKIVATIPVGPKPRFLTAGAGSVWTLNQGDGTISRVEMKTGKVVATVSCGIPGSGGEITFGAGSVWATMFDFPLTQVDPRTNKVAKQWGGPGGDGIRFGFGSVWLSNGRQGTVWRISPDQK</sequence>
<organism evidence="1 2">
    <name type="scientific">Granulicella mallensis</name>
    <dbReference type="NCBI Taxonomy" id="940614"/>
    <lineage>
        <taxon>Bacteria</taxon>
        <taxon>Pseudomonadati</taxon>
        <taxon>Acidobacteriota</taxon>
        <taxon>Terriglobia</taxon>
        <taxon>Terriglobales</taxon>
        <taxon>Acidobacteriaceae</taxon>
        <taxon>Granulicella</taxon>
    </lineage>
</organism>
<gene>
    <name evidence="1" type="ORF">HDF15_000671</name>
</gene>
<dbReference type="Proteomes" id="UP000584867">
    <property type="component" value="Unassembled WGS sequence"/>
</dbReference>
<dbReference type="AlphaFoldDB" id="A0A7W8E8A9"/>
<dbReference type="Gene3D" id="2.130.10.10">
    <property type="entry name" value="YVTN repeat-like/Quinoprotein amine dehydrogenase"/>
    <property type="match status" value="1"/>
</dbReference>
<name>A0A7W8E8A9_9BACT</name>
<dbReference type="PANTHER" id="PTHR47197:SF3">
    <property type="entry name" value="DIHYDRO-HEME D1 DEHYDROGENASE"/>
    <property type="match status" value="1"/>
</dbReference>
<dbReference type="InterPro" id="IPR051200">
    <property type="entry name" value="Host-pathogen_enzymatic-act"/>
</dbReference>
<dbReference type="GO" id="GO:0016829">
    <property type="term" value="F:lyase activity"/>
    <property type="evidence" value="ECO:0007669"/>
    <property type="project" value="UniProtKB-KW"/>
</dbReference>
<keyword evidence="1" id="KW-0456">Lyase</keyword>
<dbReference type="RefSeq" id="WP_184252827.1">
    <property type="nucleotide sequence ID" value="NZ_JACHIO010000002.1"/>
</dbReference>
<proteinExistence type="predicted"/>
<comment type="caution">
    <text evidence="1">The sequence shown here is derived from an EMBL/GenBank/DDBJ whole genome shotgun (WGS) entry which is preliminary data.</text>
</comment>
<dbReference type="SUPFAM" id="SSF51004">
    <property type="entry name" value="C-terminal (heme d1) domain of cytochrome cd1-nitrite reductase"/>
    <property type="match status" value="1"/>
</dbReference>
<dbReference type="EMBL" id="JACHIO010000002">
    <property type="protein sequence ID" value="MBB5062344.1"/>
    <property type="molecule type" value="Genomic_DNA"/>
</dbReference>
<dbReference type="InterPro" id="IPR011048">
    <property type="entry name" value="Haem_d1_sf"/>
</dbReference>
<evidence type="ECO:0000313" key="2">
    <source>
        <dbReference type="Proteomes" id="UP000584867"/>
    </source>
</evidence>
<accession>A0A7W8E8A9</accession>
<reference evidence="1 2" key="1">
    <citation type="submission" date="2020-08" db="EMBL/GenBank/DDBJ databases">
        <title>Genomic Encyclopedia of Type Strains, Phase IV (KMG-V): Genome sequencing to study the core and pangenomes of soil and plant-associated prokaryotes.</title>
        <authorList>
            <person name="Whitman W."/>
        </authorList>
    </citation>
    <scope>NUCLEOTIDE SEQUENCE [LARGE SCALE GENOMIC DNA]</scope>
    <source>
        <strain evidence="1 2">X5P3</strain>
    </source>
</reference>
<dbReference type="InterPro" id="IPR015943">
    <property type="entry name" value="WD40/YVTN_repeat-like_dom_sf"/>
</dbReference>
<evidence type="ECO:0000313" key="1">
    <source>
        <dbReference type="EMBL" id="MBB5062344.1"/>
    </source>
</evidence>
<dbReference type="PANTHER" id="PTHR47197">
    <property type="entry name" value="PROTEIN NIRF"/>
    <property type="match status" value="1"/>
</dbReference>
<protein>
    <submittedName>
        <fullName evidence="1">Streptogramin lyase</fullName>
    </submittedName>
</protein>